<keyword evidence="6" id="KW-0539">Nucleus</keyword>
<feature type="compositionally biased region" description="Basic residues" evidence="7">
    <location>
        <begin position="393"/>
        <end position="405"/>
    </location>
</feature>
<feature type="compositionally biased region" description="Basic and acidic residues" evidence="7">
    <location>
        <begin position="317"/>
        <end position="336"/>
    </location>
</feature>
<dbReference type="GO" id="GO:0032587">
    <property type="term" value="C:ruffle membrane"/>
    <property type="evidence" value="ECO:0007669"/>
    <property type="project" value="TreeGrafter"/>
</dbReference>
<dbReference type="PANTHER" id="PTHR15871">
    <property type="entry name" value="PH DOMAIN-CONTAINING PROTEIN"/>
    <property type="match status" value="1"/>
</dbReference>
<dbReference type="SUPFAM" id="SSF50729">
    <property type="entry name" value="PH domain-like"/>
    <property type="match status" value="1"/>
</dbReference>
<name>A0AAY4CUE2_9TELE</name>
<dbReference type="InterPro" id="IPR043448">
    <property type="entry name" value="PKHO1/2"/>
</dbReference>
<sequence>MKRSSTGKRGLRDASQMSAQPDKVGWIRKFCGRGLFREIWRSRFVMLKGDHLYVFEKEIKDNGKTHEVFDLAEYERSEELRKTKSSSKKNHSKFTLLRCRQPGNRTPNLVFLALSPEEKESWINVLNAAIGRAKNRILDEVITEEGLLAHPTRFRAKIPPGRRLPTRGHLMTVASTSSDGMLTLDLVHEEDTSALEDEESIWVKDFRVDVDSLAPGRRRSGTDVSKLKASSREGQVKTSSLPRGSERSWGRPQDPEGQSSVHGRSRCASMDDTVSRGERRLDKQESSIQEVNSPHDPTERLQELITQRLQRTQELLNEVREQDTSRRARADGHLRGVDSPSLKYLKESESPRSKGSGSPQSKNSDSPSLKANDSPRLKVKDSPRFRTKESPRQKRSKSPHCKNKTSPKLSDSRGPHSPLVKNPNVSHIRGTDSPLSANSNSPRSGGAGSPRLKGEESPSVRAASSPYVLRMKAMDSPLQGCVGGEWEGRWQVAERLLQEAVSSWQEAREVLEEVRQLQERQLQERQRRAEQGAGATTMPPQNPTSTEP</sequence>
<reference evidence="9" key="3">
    <citation type="submission" date="2025-09" db="UniProtKB">
        <authorList>
            <consortium name="Ensembl"/>
        </authorList>
    </citation>
    <scope>IDENTIFICATION</scope>
</reference>
<dbReference type="InterPro" id="IPR011993">
    <property type="entry name" value="PH-like_dom_sf"/>
</dbReference>
<protein>
    <recommendedName>
        <fullName evidence="8">PH domain-containing protein</fullName>
    </recommendedName>
</protein>
<keyword evidence="5" id="KW-0472">Membrane</keyword>
<evidence type="ECO:0000313" key="10">
    <source>
        <dbReference type="Proteomes" id="UP000694580"/>
    </source>
</evidence>
<reference evidence="9" key="2">
    <citation type="submission" date="2025-08" db="UniProtKB">
        <authorList>
            <consortium name="Ensembl"/>
        </authorList>
    </citation>
    <scope>IDENTIFICATION</scope>
</reference>
<dbReference type="GO" id="GO:0005737">
    <property type="term" value="C:cytoplasm"/>
    <property type="evidence" value="ECO:0007669"/>
    <property type="project" value="UniProtKB-SubCell"/>
</dbReference>
<reference evidence="9 10" key="1">
    <citation type="submission" date="2020-06" db="EMBL/GenBank/DDBJ databases">
        <authorList>
            <consortium name="Wellcome Sanger Institute Data Sharing"/>
        </authorList>
    </citation>
    <scope>NUCLEOTIDE SEQUENCE [LARGE SCALE GENOMIC DNA]</scope>
</reference>
<dbReference type="Proteomes" id="UP000694580">
    <property type="component" value="Chromosome 20"/>
</dbReference>
<dbReference type="RefSeq" id="XP_028819690.1">
    <property type="nucleotide sequence ID" value="XM_028963857.1"/>
</dbReference>
<keyword evidence="10" id="KW-1185">Reference proteome</keyword>
<feature type="compositionally biased region" description="Polar residues" evidence="7">
    <location>
        <begin position="433"/>
        <end position="443"/>
    </location>
</feature>
<dbReference type="InterPro" id="IPR001849">
    <property type="entry name" value="PH_domain"/>
</dbReference>
<dbReference type="Gene3D" id="2.30.29.30">
    <property type="entry name" value="Pleckstrin-homology domain (PH domain)/Phosphotyrosine-binding domain (PTB)"/>
    <property type="match status" value="1"/>
</dbReference>
<evidence type="ECO:0000259" key="8">
    <source>
        <dbReference type="PROSITE" id="PS50003"/>
    </source>
</evidence>
<feature type="compositionally biased region" description="Basic and acidic residues" evidence="7">
    <location>
        <begin position="373"/>
        <end position="392"/>
    </location>
</feature>
<gene>
    <name evidence="9" type="primary">plekho1a</name>
</gene>
<evidence type="ECO:0000256" key="2">
    <source>
        <dbReference type="ARBA" id="ARBA00004370"/>
    </source>
</evidence>
<dbReference type="Pfam" id="PF00169">
    <property type="entry name" value="PH"/>
    <property type="match status" value="1"/>
</dbReference>
<dbReference type="AlphaFoldDB" id="A0AAY4CUE2"/>
<evidence type="ECO:0000256" key="1">
    <source>
        <dbReference type="ARBA" id="ARBA00004123"/>
    </source>
</evidence>
<proteinExistence type="predicted"/>
<evidence type="ECO:0000256" key="3">
    <source>
        <dbReference type="ARBA" id="ARBA00004496"/>
    </source>
</evidence>
<feature type="compositionally biased region" description="Basic and acidic residues" evidence="7">
    <location>
        <begin position="273"/>
        <end position="285"/>
    </location>
</feature>
<dbReference type="PROSITE" id="PS50003">
    <property type="entry name" value="PH_DOMAIN"/>
    <property type="match status" value="1"/>
</dbReference>
<dbReference type="PANTHER" id="PTHR15871:SF1">
    <property type="entry name" value="PLECKSTRIN HOMOLOGY DOMAIN-CONTAINING FAMILY O MEMBER 1"/>
    <property type="match status" value="1"/>
</dbReference>
<evidence type="ECO:0000256" key="6">
    <source>
        <dbReference type="ARBA" id="ARBA00023242"/>
    </source>
</evidence>
<accession>A0AAY4CUE2</accession>
<dbReference type="GO" id="GO:1901739">
    <property type="term" value="P:regulation of myoblast fusion"/>
    <property type="evidence" value="ECO:0007669"/>
    <property type="project" value="TreeGrafter"/>
</dbReference>
<feature type="domain" description="PH" evidence="8">
    <location>
        <begin position="20"/>
        <end position="131"/>
    </location>
</feature>
<evidence type="ECO:0000256" key="4">
    <source>
        <dbReference type="ARBA" id="ARBA00022490"/>
    </source>
</evidence>
<feature type="compositionally biased region" description="Polar residues" evidence="7">
    <location>
        <begin position="353"/>
        <end position="371"/>
    </location>
</feature>
<dbReference type="GO" id="GO:0036195">
    <property type="term" value="C:muscle cell projection membrane"/>
    <property type="evidence" value="ECO:0007669"/>
    <property type="project" value="TreeGrafter"/>
</dbReference>
<keyword evidence="4" id="KW-0963">Cytoplasm</keyword>
<dbReference type="GeneID" id="114770172"/>
<evidence type="ECO:0000256" key="5">
    <source>
        <dbReference type="ARBA" id="ARBA00023136"/>
    </source>
</evidence>
<feature type="region of interest" description="Disordered" evidence="7">
    <location>
        <begin position="519"/>
        <end position="548"/>
    </location>
</feature>
<comment type="subcellular location">
    <subcellularLocation>
        <location evidence="3">Cytoplasm</location>
    </subcellularLocation>
    <subcellularLocation>
        <location evidence="2">Membrane</location>
    </subcellularLocation>
    <subcellularLocation>
        <location evidence="1">Nucleus</location>
    </subcellularLocation>
</comment>
<dbReference type="SMART" id="SM00233">
    <property type="entry name" value="PH"/>
    <property type="match status" value="1"/>
</dbReference>
<feature type="region of interest" description="Disordered" evidence="7">
    <location>
        <begin position="317"/>
        <end position="462"/>
    </location>
</feature>
<evidence type="ECO:0000313" key="9">
    <source>
        <dbReference type="Ensembl" id="ENSDCDP00010036354.1"/>
    </source>
</evidence>
<organism evidence="9 10">
    <name type="scientific">Denticeps clupeoides</name>
    <name type="common">denticle herring</name>
    <dbReference type="NCBI Taxonomy" id="299321"/>
    <lineage>
        <taxon>Eukaryota</taxon>
        <taxon>Metazoa</taxon>
        <taxon>Chordata</taxon>
        <taxon>Craniata</taxon>
        <taxon>Vertebrata</taxon>
        <taxon>Euteleostomi</taxon>
        <taxon>Actinopterygii</taxon>
        <taxon>Neopterygii</taxon>
        <taxon>Teleostei</taxon>
        <taxon>Clupei</taxon>
        <taxon>Clupeiformes</taxon>
        <taxon>Denticipitoidei</taxon>
        <taxon>Denticipitidae</taxon>
        <taxon>Denticeps</taxon>
    </lineage>
</organism>
<feature type="region of interest" description="Disordered" evidence="7">
    <location>
        <begin position="213"/>
        <end position="299"/>
    </location>
</feature>
<dbReference type="GO" id="GO:0005634">
    <property type="term" value="C:nucleus"/>
    <property type="evidence" value="ECO:0007669"/>
    <property type="project" value="UniProtKB-SubCell"/>
</dbReference>
<dbReference type="Ensembl" id="ENSDCDT00010045751.1">
    <property type="protein sequence ID" value="ENSDCDP00010036354.1"/>
    <property type="gene ID" value="ENSDCDG00010023823.1"/>
</dbReference>
<dbReference type="GeneTree" id="ENSGT00530000063760"/>
<evidence type="ECO:0000256" key="7">
    <source>
        <dbReference type="SAM" id="MobiDB-lite"/>
    </source>
</evidence>
<feature type="compositionally biased region" description="Basic and acidic residues" evidence="7">
    <location>
        <begin position="519"/>
        <end position="530"/>
    </location>
</feature>